<gene>
    <name evidence="1" type="ORF">Dsi01nite_018980</name>
</gene>
<keyword evidence="2" id="KW-1185">Reference proteome</keyword>
<dbReference type="AlphaFoldDB" id="A0A919U6U7"/>
<sequence length="147" mass="15071">METPPFESPEIQVGVLLTPSPAAAGDVERYNGELDDSGHAQAWGERGRHAAPRRTVAVLGQDVLRAAAEAVGREVAVVVSGVVNGLEHPGSAGSQTGSFDIDGVDLKFGVKATIGAGKAVEALLSASSEATVEVTLTLRRRSAAGDR</sequence>
<evidence type="ECO:0000313" key="2">
    <source>
        <dbReference type="Proteomes" id="UP000660611"/>
    </source>
</evidence>
<evidence type="ECO:0000313" key="1">
    <source>
        <dbReference type="EMBL" id="GIG43857.1"/>
    </source>
</evidence>
<protein>
    <submittedName>
        <fullName evidence="1">Uncharacterized protein</fullName>
    </submittedName>
</protein>
<reference evidence="1" key="1">
    <citation type="submission" date="2021-01" db="EMBL/GenBank/DDBJ databases">
        <title>Whole genome shotgun sequence of Dactylosporangium siamense NBRC 106093.</title>
        <authorList>
            <person name="Komaki H."/>
            <person name="Tamura T."/>
        </authorList>
    </citation>
    <scope>NUCLEOTIDE SEQUENCE</scope>
    <source>
        <strain evidence="1">NBRC 106093</strain>
    </source>
</reference>
<proteinExistence type="predicted"/>
<name>A0A919U6U7_9ACTN</name>
<dbReference type="Proteomes" id="UP000660611">
    <property type="component" value="Unassembled WGS sequence"/>
</dbReference>
<accession>A0A919U6U7</accession>
<organism evidence="1 2">
    <name type="scientific">Dactylosporangium siamense</name>
    <dbReference type="NCBI Taxonomy" id="685454"/>
    <lineage>
        <taxon>Bacteria</taxon>
        <taxon>Bacillati</taxon>
        <taxon>Actinomycetota</taxon>
        <taxon>Actinomycetes</taxon>
        <taxon>Micromonosporales</taxon>
        <taxon>Micromonosporaceae</taxon>
        <taxon>Dactylosporangium</taxon>
    </lineage>
</organism>
<comment type="caution">
    <text evidence="1">The sequence shown here is derived from an EMBL/GenBank/DDBJ whole genome shotgun (WGS) entry which is preliminary data.</text>
</comment>
<dbReference type="EMBL" id="BONQ01000029">
    <property type="protein sequence ID" value="GIG43857.1"/>
    <property type="molecule type" value="Genomic_DNA"/>
</dbReference>
<dbReference type="RefSeq" id="WP_203845715.1">
    <property type="nucleotide sequence ID" value="NZ_BAAAVW010000006.1"/>
</dbReference>